<accession>A0ABY8EIR1</accession>
<proteinExistence type="predicted"/>
<protein>
    <submittedName>
        <fullName evidence="1">Uncharacterized protein</fullName>
    </submittedName>
</protein>
<sequence>MRLLRRWRRRRRAGRRLTGRRAPCSASGRLLGGHGVRREAVELGQWPTHLVLQLRLVEMARGESRLDLGQRALQQPA</sequence>
<organism evidence="1 2">
    <name type="scientific">Malassezia furfur</name>
    <name type="common">Pityriasis versicolor infection agent</name>
    <name type="synonym">Pityrosporum furfur</name>
    <dbReference type="NCBI Taxonomy" id="55194"/>
    <lineage>
        <taxon>Eukaryota</taxon>
        <taxon>Fungi</taxon>
        <taxon>Dikarya</taxon>
        <taxon>Basidiomycota</taxon>
        <taxon>Ustilaginomycotina</taxon>
        <taxon>Malasseziomycetes</taxon>
        <taxon>Malasseziales</taxon>
        <taxon>Malasseziaceae</taxon>
        <taxon>Malassezia</taxon>
    </lineage>
</organism>
<evidence type="ECO:0000313" key="2">
    <source>
        <dbReference type="Proteomes" id="UP000818624"/>
    </source>
</evidence>
<gene>
    <name evidence="1" type="ORF">GLX27_000274</name>
</gene>
<keyword evidence="2" id="KW-1185">Reference proteome</keyword>
<evidence type="ECO:0000313" key="1">
    <source>
        <dbReference type="EMBL" id="WFD45652.1"/>
    </source>
</evidence>
<dbReference type="EMBL" id="CP046234">
    <property type="protein sequence ID" value="WFD45652.1"/>
    <property type="molecule type" value="Genomic_DNA"/>
</dbReference>
<name>A0ABY8EIR1_MALFU</name>
<reference evidence="1 2" key="1">
    <citation type="journal article" date="2020" name="Elife">
        <title>Loss of centromere function drives karyotype evolution in closely related Malassezia species.</title>
        <authorList>
            <person name="Sankaranarayanan S.R."/>
            <person name="Ianiri G."/>
            <person name="Coelho M.A."/>
            <person name="Reza M.H."/>
            <person name="Thimmappa B.C."/>
            <person name="Ganguly P."/>
            <person name="Vadnala R.N."/>
            <person name="Sun S."/>
            <person name="Siddharthan R."/>
            <person name="Tellgren-Roth C."/>
            <person name="Dawson T.L."/>
            <person name="Heitman J."/>
            <person name="Sanyal K."/>
        </authorList>
    </citation>
    <scope>NUCLEOTIDE SEQUENCE [LARGE SCALE GENOMIC DNA]</scope>
    <source>
        <strain evidence="1">CBS14141</strain>
    </source>
</reference>
<dbReference type="Proteomes" id="UP000818624">
    <property type="component" value="Chromosome 1"/>
</dbReference>